<keyword evidence="3" id="KW-0804">Transcription</keyword>
<dbReference type="EMBL" id="FP565176">
    <property type="protein sequence ID" value="CBA16210.1"/>
    <property type="molecule type" value="Genomic_DNA"/>
</dbReference>
<dbReference type="InterPro" id="IPR011663">
    <property type="entry name" value="UTRA"/>
</dbReference>
<proteinExistence type="predicted"/>
<dbReference type="PANTHER" id="PTHR44846:SF16">
    <property type="entry name" value="TRANSCRIPTIONAL REGULATOR PHNF-RELATED"/>
    <property type="match status" value="1"/>
</dbReference>
<dbReference type="InterPro" id="IPR036390">
    <property type="entry name" value="WH_DNA-bd_sf"/>
</dbReference>
<keyword evidence="2" id="KW-0238">DNA-binding</keyword>
<dbReference type="InterPro" id="IPR028978">
    <property type="entry name" value="Chorismate_lyase_/UTRA_dom_sf"/>
</dbReference>
<dbReference type="AlphaFoldDB" id="D2UAX3"/>
<evidence type="ECO:0000259" key="5">
    <source>
        <dbReference type="PROSITE" id="PS50949"/>
    </source>
</evidence>
<protein>
    <recommendedName>
        <fullName evidence="4">Histidine utilization repressor</fullName>
    </recommendedName>
</protein>
<organism evidence="6 7">
    <name type="scientific">Xanthomonas albilineans (strain GPE PC73 / CFBP 7063)</name>
    <dbReference type="NCBI Taxonomy" id="380358"/>
    <lineage>
        <taxon>Bacteria</taxon>
        <taxon>Pseudomonadati</taxon>
        <taxon>Pseudomonadota</taxon>
        <taxon>Gammaproteobacteria</taxon>
        <taxon>Lysobacterales</taxon>
        <taxon>Lysobacteraceae</taxon>
        <taxon>Xanthomonas</taxon>
    </lineage>
</organism>
<keyword evidence="1" id="KW-0805">Transcription regulation</keyword>
<dbReference type="InterPro" id="IPR000524">
    <property type="entry name" value="Tscrpt_reg_HTH_GntR"/>
</dbReference>
<dbReference type="InterPro" id="IPR050679">
    <property type="entry name" value="Bact_HTH_transcr_reg"/>
</dbReference>
<dbReference type="KEGG" id="xal:XALC_1714"/>
<dbReference type="SUPFAM" id="SSF46785">
    <property type="entry name" value="Winged helix' DNA-binding domain"/>
    <property type="match status" value="1"/>
</dbReference>
<sequence length="262" mass="29277">MHEHAYLHPQCSLRMPGLPMNSDRPAIPLNQRIRREIEARIRSGAWPPGHRIPFEHELMAQYGCSRMTVNKVLALLADAGMIERRRRAGSFVARPHPHMEQAALEIPDIPVEVAARGHAYRFVLLERQQRAAHSARPHEQDVATGGTLLALHCLHFADGRPFALEERVINPVAVPEALQMDFAITAPGSWLLQHVSWTRAEHRISAVGVDAAQAAWLQVAAGTACLSIDRRTWRGELPVTFVRQVFLGDTYDLVARFSPGGR</sequence>
<accession>D2UAX3</accession>
<dbReference type="eggNOG" id="COG2188">
    <property type="taxonomic scope" value="Bacteria"/>
</dbReference>
<dbReference type="InterPro" id="IPR036388">
    <property type="entry name" value="WH-like_DNA-bd_sf"/>
</dbReference>
<dbReference type="CDD" id="cd07377">
    <property type="entry name" value="WHTH_GntR"/>
    <property type="match status" value="1"/>
</dbReference>
<dbReference type="GO" id="GO:0003677">
    <property type="term" value="F:DNA binding"/>
    <property type="evidence" value="ECO:0007669"/>
    <property type="project" value="UniProtKB-UniRule"/>
</dbReference>
<gene>
    <name evidence="6" type="primary">hutC</name>
    <name evidence="6" type="ordered locus">XALc_1714</name>
</gene>
<dbReference type="PROSITE" id="PS50949">
    <property type="entry name" value="HTH_GNTR"/>
    <property type="match status" value="1"/>
</dbReference>
<evidence type="ECO:0000256" key="2">
    <source>
        <dbReference type="ARBA" id="ARBA00023125"/>
    </source>
</evidence>
<dbReference type="GO" id="GO:0045892">
    <property type="term" value="P:negative regulation of DNA-templated transcription"/>
    <property type="evidence" value="ECO:0007669"/>
    <property type="project" value="UniProtKB-UniRule"/>
</dbReference>
<dbReference type="SUPFAM" id="SSF64288">
    <property type="entry name" value="Chorismate lyase-like"/>
    <property type="match status" value="1"/>
</dbReference>
<dbReference type="Proteomes" id="UP000001890">
    <property type="component" value="Chromosome"/>
</dbReference>
<evidence type="ECO:0000313" key="7">
    <source>
        <dbReference type="Proteomes" id="UP000001890"/>
    </source>
</evidence>
<evidence type="ECO:0000256" key="3">
    <source>
        <dbReference type="ARBA" id="ARBA00023163"/>
    </source>
</evidence>
<dbReference type="PRINTS" id="PR00035">
    <property type="entry name" value="HTHGNTR"/>
</dbReference>
<evidence type="ECO:0000313" key="6">
    <source>
        <dbReference type="EMBL" id="CBA16210.1"/>
    </source>
</evidence>
<dbReference type="FunFam" id="1.10.10.10:FF:000079">
    <property type="entry name" value="GntR family transcriptional regulator"/>
    <property type="match status" value="1"/>
</dbReference>
<dbReference type="Gene3D" id="3.40.1410.10">
    <property type="entry name" value="Chorismate lyase-like"/>
    <property type="match status" value="1"/>
</dbReference>
<dbReference type="NCBIfam" id="TIGR02018">
    <property type="entry name" value="his_ut_repres"/>
    <property type="match status" value="1"/>
</dbReference>
<evidence type="ECO:0000256" key="4">
    <source>
        <dbReference type="NCBIfam" id="TIGR02018"/>
    </source>
</evidence>
<reference evidence="6 7" key="1">
    <citation type="journal article" date="2009" name="BMC Genomics">
        <title>The complete genome sequence of Xanthomonas albilineans provides new insights into the reductive genome evolution of the xylem-limited Xanthomonadaceae.</title>
        <authorList>
            <person name="Pieretti I."/>
            <person name="Royer M."/>
            <person name="Barbe V."/>
            <person name="Carrere S."/>
            <person name="Koebnik R."/>
            <person name="Cociancich S."/>
            <person name="Couloux A."/>
            <person name="Darrasse A."/>
            <person name="Gouzy J."/>
            <person name="Jacques M.A."/>
            <person name="Lauber E."/>
            <person name="Manceau C."/>
            <person name="Mangenot S."/>
            <person name="Poussier S."/>
            <person name="Segurens B."/>
            <person name="Szurek B."/>
            <person name="Verdier V."/>
            <person name="Arlat M."/>
            <person name="Rott P."/>
        </authorList>
    </citation>
    <scope>NUCLEOTIDE SEQUENCE [LARGE SCALE GENOMIC DNA]</scope>
    <source>
        <strain evidence="7">GPE PC73 / CFBP 7063</strain>
    </source>
</reference>
<keyword evidence="7" id="KW-1185">Reference proteome</keyword>
<dbReference type="Pfam" id="PF07702">
    <property type="entry name" value="UTRA"/>
    <property type="match status" value="1"/>
</dbReference>
<name>D2UAX3_XANAP</name>
<dbReference type="GO" id="GO:0003700">
    <property type="term" value="F:DNA-binding transcription factor activity"/>
    <property type="evidence" value="ECO:0007669"/>
    <property type="project" value="UniProtKB-UniRule"/>
</dbReference>
<dbReference type="Gene3D" id="1.10.10.10">
    <property type="entry name" value="Winged helix-like DNA-binding domain superfamily/Winged helix DNA-binding domain"/>
    <property type="match status" value="1"/>
</dbReference>
<dbReference type="PANTHER" id="PTHR44846">
    <property type="entry name" value="MANNOSYL-D-GLYCERATE TRANSPORT/METABOLISM SYSTEM REPRESSOR MNGR-RELATED"/>
    <property type="match status" value="1"/>
</dbReference>
<feature type="domain" description="HTH gntR-type" evidence="5">
    <location>
        <begin position="27"/>
        <end position="95"/>
    </location>
</feature>
<dbReference type="GO" id="GO:0006547">
    <property type="term" value="P:L-histidine metabolic process"/>
    <property type="evidence" value="ECO:0007669"/>
    <property type="project" value="UniProtKB-UniRule"/>
</dbReference>
<dbReference type="InterPro" id="IPR010248">
    <property type="entry name" value="His_ut_repres"/>
</dbReference>
<dbReference type="Pfam" id="PF00392">
    <property type="entry name" value="GntR"/>
    <property type="match status" value="1"/>
</dbReference>
<dbReference type="STRING" id="380358.XALC_1714"/>
<evidence type="ECO:0000256" key="1">
    <source>
        <dbReference type="ARBA" id="ARBA00023015"/>
    </source>
</evidence>
<dbReference type="SMART" id="SM00866">
    <property type="entry name" value="UTRA"/>
    <property type="match status" value="1"/>
</dbReference>
<dbReference type="SMART" id="SM00345">
    <property type="entry name" value="HTH_GNTR"/>
    <property type="match status" value="1"/>
</dbReference>